<keyword evidence="3" id="KW-0804">Transcription</keyword>
<gene>
    <name evidence="4" type="ORF">B5808_16005</name>
</gene>
<dbReference type="Gene3D" id="1.20.120.530">
    <property type="entry name" value="GntR ligand-binding domain-like"/>
    <property type="match status" value="1"/>
</dbReference>
<dbReference type="InterPro" id="IPR000524">
    <property type="entry name" value="Tscrpt_reg_HTH_GntR"/>
</dbReference>
<dbReference type="RefSeq" id="WP_085020694.1">
    <property type="nucleotide sequence ID" value="NZ_BMHD01000001.1"/>
</dbReference>
<dbReference type="InterPro" id="IPR008920">
    <property type="entry name" value="TF_FadR/GntR_C"/>
</dbReference>
<dbReference type="InterPro" id="IPR036388">
    <property type="entry name" value="WH-like_DNA-bd_sf"/>
</dbReference>
<dbReference type="STRING" id="1619308.B5808_16005"/>
<dbReference type="SMART" id="SM00345">
    <property type="entry name" value="HTH_GNTR"/>
    <property type="match status" value="1"/>
</dbReference>
<keyword evidence="1" id="KW-0805">Transcription regulation</keyword>
<dbReference type="SMART" id="SM00895">
    <property type="entry name" value="FCD"/>
    <property type="match status" value="1"/>
</dbReference>
<evidence type="ECO:0000256" key="2">
    <source>
        <dbReference type="ARBA" id="ARBA00023125"/>
    </source>
</evidence>
<evidence type="ECO:0000256" key="1">
    <source>
        <dbReference type="ARBA" id="ARBA00023015"/>
    </source>
</evidence>
<keyword evidence="5" id="KW-1185">Reference proteome</keyword>
<keyword evidence="2" id="KW-0238">DNA-binding</keyword>
<dbReference type="Pfam" id="PF00392">
    <property type="entry name" value="GntR"/>
    <property type="match status" value="1"/>
</dbReference>
<dbReference type="EMBL" id="CP020715">
    <property type="protein sequence ID" value="ARJ06556.1"/>
    <property type="molecule type" value="Genomic_DNA"/>
</dbReference>
<reference evidence="4 5" key="1">
    <citation type="submission" date="2017-04" db="EMBL/GenBank/DDBJ databases">
        <authorList>
            <person name="Afonso C.L."/>
            <person name="Miller P.J."/>
            <person name="Scott M.A."/>
            <person name="Spackman E."/>
            <person name="Goraichik I."/>
            <person name="Dimitrov K.M."/>
            <person name="Suarez D.L."/>
            <person name="Swayne D.E."/>
        </authorList>
    </citation>
    <scope>NUCLEOTIDE SEQUENCE [LARGE SCALE GENOMIC DNA]</scope>
    <source>
        <strain evidence="5">XA(T)</strain>
    </source>
</reference>
<dbReference type="GO" id="GO:0003677">
    <property type="term" value="F:DNA binding"/>
    <property type="evidence" value="ECO:0007669"/>
    <property type="project" value="UniProtKB-KW"/>
</dbReference>
<dbReference type="Pfam" id="PF07729">
    <property type="entry name" value="FCD"/>
    <property type="match status" value="1"/>
</dbReference>
<dbReference type="PANTHER" id="PTHR43537">
    <property type="entry name" value="TRANSCRIPTIONAL REGULATOR, GNTR FAMILY"/>
    <property type="match status" value="1"/>
</dbReference>
<dbReference type="PROSITE" id="PS50949">
    <property type="entry name" value="HTH_GNTR"/>
    <property type="match status" value="1"/>
</dbReference>
<evidence type="ECO:0000313" key="4">
    <source>
        <dbReference type="EMBL" id="ARJ06556.1"/>
    </source>
</evidence>
<dbReference type="InterPro" id="IPR036390">
    <property type="entry name" value="WH_DNA-bd_sf"/>
</dbReference>
<proteinExistence type="predicted"/>
<dbReference type="InterPro" id="IPR011711">
    <property type="entry name" value="GntR_C"/>
</dbReference>
<dbReference type="SUPFAM" id="SSF46785">
    <property type="entry name" value="Winged helix' DNA-binding domain"/>
    <property type="match status" value="1"/>
</dbReference>
<name>A0A1X9LMX6_9MICO</name>
<evidence type="ECO:0000256" key="3">
    <source>
        <dbReference type="ARBA" id="ARBA00023163"/>
    </source>
</evidence>
<dbReference type="SUPFAM" id="SSF48008">
    <property type="entry name" value="GntR ligand-binding domain-like"/>
    <property type="match status" value="1"/>
</dbReference>
<dbReference type="GO" id="GO:0003700">
    <property type="term" value="F:DNA-binding transcription factor activity"/>
    <property type="evidence" value="ECO:0007669"/>
    <property type="project" value="InterPro"/>
</dbReference>
<dbReference type="Proteomes" id="UP000192775">
    <property type="component" value="Chromosome"/>
</dbReference>
<dbReference type="Gene3D" id="1.10.10.10">
    <property type="entry name" value="Winged helix-like DNA-binding domain superfamily/Winged helix DNA-binding domain"/>
    <property type="match status" value="1"/>
</dbReference>
<organism evidence="4 5">
    <name type="scientific">Cnuibacter physcomitrellae</name>
    <dbReference type="NCBI Taxonomy" id="1619308"/>
    <lineage>
        <taxon>Bacteria</taxon>
        <taxon>Bacillati</taxon>
        <taxon>Actinomycetota</taxon>
        <taxon>Actinomycetes</taxon>
        <taxon>Micrococcales</taxon>
        <taxon>Microbacteriaceae</taxon>
        <taxon>Cnuibacter</taxon>
    </lineage>
</organism>
<accession>A0A1X9LMX6</accession>
<dbReference type="KEGG" id="cphy:B5808_16005"/>
<dbReference type="AlphaFoldDB" id="A0A1X9LMX6"/>
<dbReference type="PANTHER" id="PTHR43537:SF5">
    <property type="entry name" value="UXU OPERON TRANSCRIPTIONAL REGULATOR"/>
    <property type="match status" value="1"/>
</dbReference>
<evidence type="ECO:0000313" key="5">
    <source>
        <dbReference type="Proteomes" id="UP000192775"/>
    </source>
</evidence>
<dbReference type="CDD" id="cd07377">
    <property type="entry name" value="WHTH_GntR"/>
    <property type="match status" value="1"/>
</dbReference>
<sequence>MPIPAGSSPLGRSLLRNDVYTRLRDALVDGTFAPGEQLKDVDLAAWLGVSRTPVREALLRLATSGLVETQPGRSTTVSTIDERKVRDARDVLAAMHQLAVRESVAILTPEDIERMRAANRDFAAALETGDVAAALDADERLHAVPVAALGNEAVESVLEHFGPVVRRVERMRFASASAQRSVDAHERLIELCAAGDAEAAAAVAFDTWHSLPITAD</sequence>
<protein>
    <submittedName>
        <fullName evidence="4">GntR family transcriptional regulator</fullName>
    </submittedName>
</protein>